<evidence type="ECO:0000256" key="3">
    <source>
        <dbReference type="ARBA" id="ARBA00022692"/>
    </source>
</evidence>
<evidence type="ECO:0000256" key="7">
    <source>
        <dbReference type="SAM" id="Phobius"/>
    </source>
</evidence>
<dbReference type="InterPro" id="IPR036259">
    <property type="entry name" value="MFS_trans_sf"/>
</dbReference>
<accession>I0KVZ2</accession>
<dbReference type="GO" id="GO:0022857">
    <property type="term" value="F:transmembrane transporter activity"/>
    <property type="evidence" value="ECO:0007669"/>
    <property type="project" value="InterPro"/>
</dbReference>
<feature type="transmembrane region" description="Helical" evidence="7">
    <location>
        <begin position="370"/>
        <end position="390"/>
    </location>
</feature>
<evidence type="ECO:0000256" key="5">
    <source>
        <dbReference type="ARBA" id="ARBA00023136"/>
    </source>
</evidence>
<organism evidence="8 9">
    <name type="scientific">Micromonospora lupini str. Lupac 08</name>
    <dbReference type="NCBI Taxonomy" id="1150864"/>
    <lineage>
        <taxon>Bacteria</taxon>
        <taxon>Bacillati</taxon>
        <taxon>Actinomycetota</taxon>
        <taxon>Actinomycetes</taxon>
        <taxon>Micromonosporales</taxon>
        <taxon>Micromonosporaceae</taxon>
        <taxon>Micromonospora</taxon>
    </lineage>
</organism>
<evidence type="ECO:0000313" key="8">
    <source>
        <dbReference type="EMBL" id="CCH15739.1"/>
    </source>
</evidence>
<feature type="transmembrane region" description="Helical" evidence="7">
    <location>
        <begin position="280"/>
        <end position="299"/>
    </location>
</feature>
<dbReference type="AlphaFoldDB" id="I0KVZ2"/>
<feature type="transmembrane region" description="Helical" evidence="7">
    <location>
        <begin position="305"/>
        <end position="329"/>
    </location>
</feature>
<name>I0KVZ2_9ACTN</name>
<evidence type="ECO:0000313" key="9">
    <source>
        <dbReference type="Proteomes" id="UP000003448"/>
    </source>
</evidence>
<keyword evidence="4 7" id="KW-1133">Transmembrane helix</keyword>
<protein>
    <submittedName>
        <fullName evidence="8">Major facilitator superfamily MFS_1</fullName>
    </submittedName>
</protein>
<feature type="transmembrane region" description="Helical" evidence="7">
    <location>
        <begin position="98"/>
        <end position="120"/>
    </location>
</feature>
<dbReference type="EMBL" id="CAIE01000009">
    <property type="protein sequence ID" value="CCH15739.1"/>
    <property type="molecule type" value="Genomic_DNA"/>
</dbReference>
<feature type="transmembrane region" description="Helical" evidence="7">
    <location>
        <begin position="341"/>
        <end position="364"/>
    </location>
</feature>
<sequence>MRGRLGTLTALYVTQYLGIGFITVGLTAILRDGGTSLDTLALLQVVGLIWPVKFLWAPILDRYGSQRRGHYRSWLLVLQSALVLALLALLPFSRPADALGPVIAICAAYVFFSATQDIAVDAVAVRMLGEADRGTGNGIQVAASYLGNLLGGGACVLVYDRFGWAWAVGLLAALTALGLLVVWRFSEPARTDRVDHVGTAYRALLSVFGQPGCRWWTFGVVPLVYVGAGMAYALVTPALVDAGWSLGRIGVVTGVVTSAPAIVAGLVAGVGIGRFGRGRMLVAGGVTLAVSTAMLLPLLNGRAPLGGTIAALCFFMVAYTIANVVLYTVNMDYSRPGTGGTDFTVLSSFGLVCSFVAASVGLAAADRIGYPPVAIAAVVLVAAGVALGLAHQRRFPRPSGAAPEPAPEPATERAPEPAPEPASEPATEPAPERPSADSARAAV</sequence>
<dbReference type="InterPro" id="IPR004752">
    <property type="entry name" value="AmpG_permease/AT-1"/>
</dbReference>
<feature type="transmembrane region" description="Helical" evidence="7">
    <location>
        <begin position="247"/>
        <end position="268"/>
    </location>
</feature>
<evidence type="ECO:0000256" key="2">
    <source>
        <dbReference type="ARBA" id="ARBA00022448"/>
    </source>
</evidence>
<dbReference type="Gene3D" id="1.20.1250.20">
    <property type="entry name" value="MFS general substrate transporter like domains"/>
    <property type="match status" value="1"/>
</dbReference>
<gene>
    <name evidence="8" type="ORF">MILUP08_40649</name>
</gene>
<dbReference type="Pfam" id="PF07690">
    <property type="entry name" value="MFS_1"/>
    <property type="match status" value="1"/>
</dbReference>
<dbReference type="GO" id="GO:0016020">
    <property type="term" value="C:membrane"/>
    <property type="evidence" value="ECO:0007669"/>
    <property type="project" value="UniProtKB-SubCell"/>
</dbReference>
<dbReference type="PANTHER" id="PTHR12778:SF10">
    <property type="entry name" value="MAJOR FACILITATOR SUPERFAMILY DOMAIN-CONTAINING PROTEIN 3"/>
    <property type="match status" value="1"/>
</dbReference>
<comment type="caution">
    <text evidence="8">The sequence shown here is derived from an EMBL/GenBank/DDBJ whole genome shotgun (WGS) entry which is preliminary data.</text>
</comment>
<feature type="transmembrane region" description="Helical" evidence="7">
    <location>
        <begin position="73"/>
        <end position="92"/>
    </location>
</feature>
<proteinExistence type="predicted"/>
<evidence type="ECO:0000256" key="6">
    <source>
        <dbReference type="SAM" id="MobiDB-lite"/>
    </source>
</evidence>
<dbReference type="PANTHER" id="PTHR12778">
    <property type="entry name" value="SOLUTE CARRIER FAMILY 33 ACETYL-COA TRANSPORTER -RELATED"/>
    <property type="match status" value="1"/>
</dbReference>
<dbReference type="InterPro" id="IPR011701">
    <property type="entry name" value="MFS"/>
</dbReference>
<feature type="transmembrane region" description="Helical" evidence="7">
    <location>
        <begin position="12"/>
        <end position="30"/>
    </location>
</feature>
<dbReference type="OrthoDB" id="9787815at2"/>
<keyword evidence="9" id="KW-1185">Reference proteome</keyword>
<reference evidence="9" key="1">
    <citation type="journal article" date="2012" name="J. Bacteriol.">
        <title>Genome Sequence of Micromonospora lupini Lupac 08, Isolated from Root Nodules of Lupinus angustifolius.</title>
        <authorList>
            <person name="Alonso-Vega P."/>
            <person name="Normand P."/>
            <person name="Bacigalupe R."/>
            <person name="Pujic P."/>
            <person name="Lajus A."/>
            <person name="Vallenet D."/>
            <person name="Carro L."/>
            <person name="Coll P."/>
            <person name="Trujillo M.E."/>
        </authorList>
    </citation>
    <scope>NUCLEOTIDE SEQUENCE [LARGE SCALE GENOMIC DNA]</scope>
    <source>
        <strain evidence="9">Lupac 08</strain>
    </source>
</reference>
<dbReference type="STRING" id="1150864.MILUP08_40649"/>
<feature type="transmembrane region" description="Helical" evidence="7">
    <location>
        <begin position="42"/>
        <end position="61"/>
    </location>
</feature>
<keyword evidence="3 7" id="KW-0812">Transmembrane</keyword>
<feature type="transmembrane region" description="Helical" evidence="7">
    <location>
        <begin position="165"/>
        <end position="183"/>
    </location>
</feature>
<feature type="transmembrane region" description="Helical" evidence="7">
    <location>
        <begin position="215"/>
        <end position="235"/>
    </location>
</feature>
<dbReference type="SUPFAM" id="SSF103473">
    <property type="entry name" value="MFS general substrate transporter"/>
    <property type="match status" value="1"/>
</dbReference>
<comment type="subcellular location">
    <subcellularLocation>
        <location evidence="1">Membrane</location>
        <topology evidence="1">Multi-pass membrane protein</topology>
    </subcellularLocation>
</comment>
<dbReference type="Proteomes" id="UP000003448">
    <property type="component" value="Unassembled WGS sequence"/>
</dbReference>
<feature type="region of interest" description="Disordered" evidence="6">
    <location>
        <begin position="396"/>
        <end position="443"/>
    </location>
</feature>
<keyword evidence="5 7" id="KW-0472">Membrane</keyword>
<evidence type="ECO:0000256" key="1">
    <source>
        <dbReference type="ARBA" id="ARBA00004141"/>
    </source>
</evidence>
<keyword evidence="2" id="KW-0813">Transport</keyword>
<evidence type="ECO:0000256" key="4">
    <source>
        <dbReference type="ARBA" id="ARBA00022989"/>
    </source>
</evidence>
<dbReference type="eggNOG" id="COG2814">
    <property type="taxonomic scope" value="Bacteria"/>
</dbReference>
<dbReference type="RefSeq" id="WP_007455057.1">
    <property type="nucleotide sequence ID" value="NZ_HF570108.1"/>
</dbReference>
<feature type="transmembrane region" description="Helical" evidence="7">
    <location>
        <begin position="141"/>
        <end position="159"/>
    </location>
</feature>